<dbReference type="InterPro" id="IPR001613">
    <property type="entry name" value="Flavin_amine_oxidase"/>
</dbReference>
<evidence type="ECO:0000259" key="4">
    <source>
        <dbReference type="Pfam" id="PF01593"/>
    </source>
</evidence>
<name>A0A1G6NQH3_9BURK</name>
<gene>
    <name evidence="5" type="ORF">SAMN05192589_10322</name>
</gene>
<dbReference type="Proteomes" id="UP000198781">
    <property type="component" value="Unassembled WGS sequence"/>
</dbReference>
<dbReference type="AlphaFoldDB" id="A0A1G6NQH3"/>
<feature type="domain" description="Amine oxidase" evidence="4">
    <location>
        <begin position="31"/>
        <end position="357"/>
    </location>
</feature>
<sequence length="464" mass="50836">MTTHAATAPASPADALTPGRALDVAVIGSGISGLSAAWLLAQRHQVTLFEAERRPGGHSHTVKVPGPDGDIDVDTGFIVYNESAYPNLTALFAHLQVATLATDMSFGVSLDGGALEYSGSGFAGVFAQRSNLLSPRFWSMLRDLVRFYRQAPADVQQLGDLSLNDYLDQHGYGRAFREDHLYPMAAAIWSTPAARIGEYPVQAFVRFCENHHLLNLGHRPAWRTVQGGSQRYVQKITDVLGQGLRLQSAAIELRRTAEGVYVRTGDAQESRRFDQVVIATHADQALRLLPDASESESNLLGAFGYSRNRAVLHNDPALMPRRRAVWSSWNYAAERGHGEALSVTYWMNRLQHIPDATPLFLTLNPTQEPHPRHLMHSQTYEHPIFNGAAMRAQKALWSLQGQRRTWFCGAYFGSGFHEDGLQAGLAVAEALGGVRRPWTVDNESGRIHLPAAPAGAAAHPGVAR</sequence>
<keyword evidence="6" id="KW-1185">Reference proteome</keyword>
<dbReference type="SUPFAM" id="SSF51905">
    <property type="entry name" value="FAD/NAD(P)-binding domain"/>
    <property type="match status" value="1"/>
</dbReference>
<dbReference type="EMBL" id="FMZC01000003">
    <property type="protein sequence ID" value="SDC69958.1"/>
    <property type="molecule type" value="Genomic_DNA"/>
</dbReference>
<feature type="binding site" evidence="3">
    <location>
        <begin position="50"/>
        <end position="51"/>
    </location>
    <ligand>
        <name>FAD</name>
        <dbReference type="ChEBI" id="CHEBI:57692"/>
    </ligand>
</feature>
<dbReference type="FunFam" id="1.10.405.20:FF:000001">
    <property type="entry name" value="Amine oxidase"/>
    <property type="match status" value="1"/>
</dbReference>
<protein>
    <recommendedName>
        <fullName evidence="4">Amine oxidase domain-containing protein</fullName>
    </recommendedName>
</protein>
<organism evidence="5 6">
    <name type="scientific">Paracidovorax valerianellae</name>
    <dbReference type="NCBI Taxonomy" id="187868"/>
    <lineage>
        <taxon>Bacteria</taxon>
        <taxon>Pseudomonadati</taxon>
        <taxon>Pseudomonadota</taxon>
        <taxon>Betaproteobacteria</taxon>
        <taxon>Burkholderiales</taxon>
        <taxon>Comamonadaceae</taxon>
        <taxon>Paracidovorax</taxon>
    </lineage>
</organism>
<dbReference type="Gene3D" id="3.50.50.60">
    <property type="entry name" value="FAD/NAD(P)-binding domain"/>
    <property type="match status" value="1"/>
</dbReference>
<dbReference type="GO" id="GO:0016491">
    <property type="term" value="F:oxidoreductase activity"/>
    <property type="evidence" value="ECO:0007669"/>
    <property type="project" value="UniProtKB-KW"/>
</dbReference>
<dbReference type="Gene3D" id="1.10.405.20">
    <property type="match status" value="1"/>
</dbReference>
<dbReference type="STRING" id="187868.SAMN05192589_10322"/>
<dbReference type="InterPro" id="IPR050464">
    <property type="entry name" value="Zeta_carotene_desat/Oxidored"/>
</dbReference>
<evidence type="ECO:0000256" key="3">
    <source>
        <dbReference type="PIRSR" id="PIRSR601613-1"/>
    </source>
</evidence>
<dbReference type="RefSeq" id="WP_092741133.1">
    <property type="nucleotide sequence ID" value="NZ_FMZC01000003.1"/>
</dbReference>
<keyword evidence="2" id="KW-0560">Oxidoreductase</keyword>
<dbReference type="PANTHER" id="PTHR42923">
    <property type="entry name" value="PROTOPORPHYRINOGEN OXIDASE"/>
    <property type="match status" value="1"/>
</dbReference>
<dbReference type="PRINTS" id="PR00757">
    <property type="entry name" value="AMINEOXDASEF"/>
</dbReference>
<evidence type="ECO:0000313" key="6">
    <source>
        <dbReference type="Proteomes" id="UP000198781"/>
    </source>
</evidence>
<proteinExistence type="predicted"/>
<dbReference type="Gene3D" id="3.30.70.1990">
    <property type="match status" value="1"/>
</dbReference>
<evidence type="ECO:0000256" key="1">
    <source>
        <dbReference type="ARBA" id="ARBA00001974"/>
    </source>
</evidence>
<evidence type="ECO:0000313" key="5">
    <source>
        <dbReference type="EMBL" id="SDC69958.1"/>
    </source>
</evidence>
<dbReference type="InterPro" id="IPR036188">
    <property type="entry name" value="FAD/NAD-bd_sf"/>
</dbReference>
<feature type="binding site" evidence="3">
    <location>
        <position position="32"/>
    </location>
    <ligand>
        <name>FAD</name>
        <dbReference type="ChEBI" id="CHEBI:57692"/>
    </ligand>
</feature>
<dbReference type="InterPro" id="IPR002937">
    <property type="entry name" value="Amino_oxidase"/>
</dbReference>
<evidence type="ECO:0000256" key="2">
    <source>
        <dbReference type="ARBA" id="ARBA00023002"/>
    </source>
</evidence>
<dbReference type="OrthoDB" id="20837at2"/>
<reference evidence="5 6" key="1">
    <citation type="submission" date="2016-10" db="EMBL/GenBank/DDBJ databases">
        <authorList>
            <person name="de Groot N.N."/>
        </authorList>
    </citation>
    <scope>NUCLEOTIDE SEQUENCE [LARGE SCALE GENOMIC DNA]</scope>
    <source>
        <strain evidence="5 6">DSM 16619</strain>
    </source>
</reference>
<accession>A0A1G6NQH3</accession>
<comment type="cofactor">
    <cofactor evidence="1">
        <name>FAD</name>
        <dbReference type="ChEBI" id="CHEBI:57692"/>
    </cofactor>
</comment>
<dbReference type="Pfam" id="PF01593">
    <property type="entry name" value="Amino_oxidase"/>
    <property type="match status" value="1"/>
</dbReference>
<dbReference type="PANTHER" id="PTHR42923:SF17">
    <property type="entry name" value="AMINE OXIDASE DOMAIN-CONTAINING PROTEIN"/>
    <property type="match status" value="1"/>
</dbReference>